<evidence type="ECO:0000259" key="6">
    <source>
        <dbReference type="Pfam" id="PF04893"/>
    </source>
</evidence>
<dbReference type="Pfam" id="PF04893">
    <property type="entry name" value="Yip1"/>
    <property type="match status" value="1"/>
</dbReference>
<dbReference type="OrthoDB" id="2940219at2"/>
<dbReference type="STRING" id="1048340.SAMN05444487_11088"/>
<feature type="transmembrane region" description="Helical" evidence="5">
    <location>
        <begin position="39"/>
        <end position="59"/>
    </location>
</feature>
<evidence type="ECO:0000256" key="2">
    <source>
        <dbReference type="ARBA" id="ARBA00022692"/>
    </source>
</evidence>
<feature type="transmembrane region" description="Helical" evidence="5">
    <location>
        <begin position="65"/>
        <end position="94"/>
    </location>
</feature>
<dbReference type="RefSeq" id="WP_091740528.1">
    <property type="nucleotide sequence ID" value="NZ_FNNQ01000010.1"/>
</dbReference>
<dbReference type="InterPro" id="IPR006977">
    <property type="entry name" value="Yip1_dom"/>
</dbReference>
<evidence type="ECO:0000256" key="4">
    <source>
        <dbReference type="ARBA" id="ARBA00023136"/>
    </source>
</evidence>
<dbReference type="GO" id="GO:0016020">
    <property type="term" value="C:membrane"/>
    <property type="evidence" value="ECO:0007669"/>
    <property type="project" value="UniProtKB-SubCell"/>
</dbReference>
<evidence type="ECO:0000313" key="8">
    <source>
        <dbReference type="Proteomes" id="UP000198534"/>
    </source>
</evidence>
<feature type="domain" description="Yip1" evidence="6">
    <location>
        <begin position="21"/>
        <end position="205"/>
    </location>
</feature>
<organism evidence="7 8">
    <name type="scientific">Marininema mesophilum</name>
    <dbReference type="NCBI Taxonomy" id="1048340"/>
    <lineage>
        <taxon>Bacteria</taxon>
        <taxon>Bacillati</taxon>
        <taxon>Bacillota</taxon>
        <taxon>Bacilli</taxon>
        <taxon>Bacillales</taxon>
        <taxon>Thermoactinomycetaceae</taxon>
        <taxon>Marininema</taxon>
    </lineage>
</organism>
<feature type="transmembrane region" description="Helical" evidence="5">
    <location>
        <begin position="156"/>
        <end position="180"/>
    </location>
</feature>
<name>A0A1H2Z1Q7_9BACL</name>
<keyword evidence="2 5" id="KW-0812">Transmembrane</keyword>
<keyword evidence="3 5" id="KW-1133">Transmembrane helix</keyword>
<dbReference type="EMBL" id="FNNQ01000010">
    <property type="protein sequence ID" value="SDX11372.1"/>
    <property type="molecule type" value="Genomic_DNA"/>
</dbReference>
<feature type="transmembrane region" description="Helical" evidence="5">
    <location>
        <begin position="115"/>
        <end position="136"/>
    </location>
</feature>
<proteinExistence type="predicted"/>
<comment type="subcellular location">
    <subcellularLocation>
        <location evidence="1">Membrane</location>
        <topology evidence="1">Multi-pass membrane protein</topology>
    </subcellularLocation>
</comment>
<dbReference type="AlphaFoldDB" id="A0A1H2Z1Q7"/>
<protein>
    <submittedName>
        <fullName evidence="7">Yip1 domain-containing protein</fullName>
    </submittedName>
</protein>
<accession>A0A1H2Z1Q7</accession>
<feature type="transmembrane region" description="Helical" evidence="5">
    <location>
        <begin position="192"/>
        <end position="213"/>
    </location>
</feature>
<evidence type="ECO:0000256" key="1">
    <source>
        <dbReference type="ARBA" id="ARBA00004141"/>
    </source>
</evidence>
<dbReference type="Proteomes" id="UP000198534">
    <property type="component" value="Unassembled WGS sequence"/>
</dbReference>
<evidence type="ECO:0000256" key="5">
    <source>
        <dbReference type="SAM" id="Phobius"/>
    </source>
</evidence>
<evidence type="ECO:0000313" key="7">
    <source>
        <dbReference type="EMBL" id="SDX11372.1"/>
    </source>
</evidence>
<gene>
    <name evidence="7" type="ORF">SAMN05444487_11088</name>
</gene>
<keyword evidence="4 5" id="KW-0472">Membrane</keyword>
<sequence>MQQAHEPEGNPTAAVKPSLLGMMTSPTLQFQRIAERPDFWSAFLTILGLTALTTAVMLTPASPPGFVITMSVLGVLLGAPISLLISALLQWIFLRVLSGKATYRQVFSLNVYTSVISLLGLILQAIIVVATGANIQELQNSVTPTSLAAFISSDSLMVKALLGNIEIFAIWHLILTALGLSIIGKVSTAKGWTVALTLFILGVALATGLGAVGDTFKDFVPPQ</sequence>
<evidence type="ECO:0000256" key="3">
    <source>
        <dbReference type="ARBA" id="ARBA00022989"/>
    </source>
</evidence>
<reference evidence="7 8" key="1">
    <citation type="submission" date="2016-10" db="EMBL/GenBank/DDBJ databases">
        <authorList>
            <person name="de Groot N.N."/>
        </authorList>
    </citation>
    <scope>NUCLEOTIDE SEQUENCE [LARGE SCALE GENOMIC DNA]</scope>
    <source>
        <strain evidence="7 8">DSM 45610</strain>
    </source>
</reference>
<keyword evidence="8" id="KW-1185">Reference proteome</keyword>